<sequence length="261" mass="29383">MVMTGEASMKRLSSTLKNLLHVPEYLVPPRILDLAEKFDSCGGWGLERAFQKWALKQDFRACLPEPFVIEVPKVKPAPGGDQTVKIGMFLPHMIMNSLYEFRSGELFYSLMAGTPHDYTMYWEQDVNKQLARDIWGEVPPRAVPFRLYGDGADVLGCENFEMLSLVSVCGAGKGSMDSRFVICLRSTVSTDDACRETILRWVAWSFRAMSRPLNLFSNGDPIAAWGVVIQSVGRLRLRNLARSGPIWEEVRKLGCKKVSLN</sequence>
<accession>A0ABP0J0F7</accession>
<evidence type="ECO:0000313" key="2">
    <source>
        <dbReference type="Proteomes" id="UP001642484"/>
    </source>
</evidence>
<proteinExistence type="predicted"/>
<name>A0ABP0J0F7_9DINO</name>
<reference evidence="1 2" key="1">
    <citation type="submission" date="2024-02" db="EMBL/GenBank/DDBJ databases">
        <authorList>
            <person name="Chen Y."/>
            <person name="Shah S."/>
            <person name="Dougan E. K."/>
            <person name="Thang M."/>
            <person name="Chan C."/>
        </authorList>
    </citation>
    <scope>NUCLEOTIDE SEQUENCE [LARGE SCALE GENOMIC DNA]</scope>
</reference>
<evidence type="ECO:0000313" key="1">
    <source>
        <dbReference type="EMBL" id="CAK9007826.1"/>
    </source>
</evidence>
<gene>
    <name evidence="1" type="ORF">CCMP2556_LOCUS9002</name>
</gene>
<organism evidence="1 2">
    <name type="scientific">Durusdinium trenchii</name>
    <dbReference type="NCBI Taxonomy" id="1381693"/>
    <lineage>
        <taxon>Eukaryota</taxon>
        <taxon>Sar</taxon>
        <taxon>Alveolata</taxon>
        <taxon>Dinophyceae</taxon>
        <taxon>Suessiales</taxon>
        <taxon>Symbiodiniaceae</taxon>
        <taxon>Durusdinium</taxon>
    </lineage>
</organism>
<dbReference type="Proteomes" id="UP001642484">
    <property type="component" value="Unassembled WGS sequence"/>
</dbReference>
<protein>
    <submittedName>
        <fullName evidence="1">Uncharacterized protein</fullName>
    </submittedName>
</protein>
<keyword evidence="2" id="KW-1185">Reference proteome</keyword>
<dbReference type="EMBL" id="CAXAMN010004113">
    <property type="protein sequence ID" value="CAK9007826.1"/>
    <property type="molecule type" value="Genomic_DNA"/>
</dbReference>
<comment type="caution">
    <text evidence="1">The sequence shown here is derived from an EMBL/GenBank/DDBJ whole genome shotgun (WGS) entry which is preliminary data.</text>
</comment>